<dbReference type="Proteomes" id="UP001642487">
    <property type="component" value="Chromosome 3"/>
</dbReference>
<organism evidence="1 2">
    <name type="scientific">Citrullus colocynthis</name>
    <name type="common">colocynth</name>
    <dbReference type="NCBI Taxonomy" id="252529"/>
    <lineage>
        <taxon>Eukaryota</taxon>
        <taxon>Viridiplantae</taxon>
        <taxon>Streptophyta</taxon>
        <taxon>Embryophyta</taxon>
        <taxon>Tracheophyta</taxon>
        <taxon>Spermatophyta</taxon>
        <taxon>Magnoliopsida</taxon>
        <taxon>eudicotyledons</taxon>
        <taxon>Gunneridae</taxon>
        <taxon>Pentapetalae</taxon>
        <taxon>rosids</taxon>
        <taxon>fabids</taxon>
        <taxon>Cucurbitales</taxon>
        <taxon>Cucurbitaceae</taxon>
        <taxon>Benincaseae</taxon>
        <taxon>Citrullus</taxon>
    </lineage>
</organism>
<accession>A0ABP0YES1</accession>
<proteinExistence type="predicted"/>
<protein>
    <submittedName>
        <fullName evidence="1">Uncharacterized protein</fullName>
    </submittedName>
</protein>
<reference evidence="1 2" key="1">
    <citation type="submission" date="2024-03" db="EMBL/GenBank/DDBJ databases">
        <authorList>
            <person name="Gkanogiannis A."/>
            <person name="Becerra Lopez-Lavalle L."/>
        </authorList>
    </citation>
    <scope>NUCLEOTIDE SEQUENCE [LARGE SCALE GENOMIC DNA]</scope>
</reference>
<gene>
    <name evidence="1" type="ORF">CITCOLO1_LOCUS10973</name>
</gene>
<sequence>MANSSGLEPLAGRYFPAVRLFLLPCISEEGLASESECKSLDRSTAAESSGRNRRWLFLSFS</sequence>
<evidence type="ECO:0000313" key="2">
    <source>
        <dbReference type="Proteomes" id="UP001642487"/>
    </source>
</evidence>
<keyword evidence="2" id="KW-1185">Reference proteome</keyword>
<name>A0ABP0YES1_9ROSI</name>
<evidence type="ECO:0000313" key="1">
    <source>
        <dbReference type="EMBL" id="CAK9318988.1"/>
    </source>
</evidence>
<dbReference type="EMBL" id="OZ021737">
    <property type="protein sequence ID" value="CAK9318988.1"/>
    <property type="molecule type" value="Genomic_DNA"/>
</dbReference>